<dbReference type="PROSITE" id="PS00475">
    <property type="entry name" value="RIBOSOMAL_L15"/>
    <property type="match status" value="1"/>
</dbReference>
<dbReference type="InterPro" id="IPR001196">
    <property type="entry name" value="Ribosomal_uL15_CS"/>
</dbReference>
<evidence type="ECO:0000313" key="9">
    <source>
        <dbReference type="Proteomes" id="UP000381693"/>
    </source>
</evidence>
<gene>
    <name evidence="4 8" type="primary">rplO</name>
    <name evidence="8" type="ORF">MAMC_00167</name>
</gene>
<dbReference type="SUPFAM" id="SSF52080">
    <property type="entry name" value="Ribosomal proteins L15p and L18e"/>
    <property type="match status" value="1"/>
</dbReference>
<dbReference type="OrthoDB" id="9810293at2"/>
<feature type="compositionally biased region" description="Basic residues" evidence="6">
    <location>
        <begin position="10"/>
        <end position="19"/>
    </location>
</feature>
<accession>A0A5E6M8C7</accession>
<keyword evidence="4" id="KW-0699">rRNA-binding</keyword>
<dbReference type="InterPro" id="IPR036227">
    <property type="entry name" value="Ribosomal_uL15/eL18_sf"/>
</dbReference>
<keyword evidence="2 4" id="KW-0689">Ribosomal protein</keyword>
<protein>
    <recommendedName>
        <fullName evidence="4">Large ribosomal subunit protein uL15</fullName>
    </recommendedName>
</protein>
<evidence type="ECO:0000256" key="3">
    <source>
        <dbReference type="ARBA" id="ARBA00023274"/>
    </source>
</evidence>
<feature type="domain" description="Large ribosomal subunit protein uL15/eL18" evidence="7">
    <location>
        <begin position="79"/>
        <end position="144"/>
    </location>
</feature>
<dbReference type="InterPro" id="IPR005749">
    <property type="entry name" value="Ribosomal_uL15_bac-type"/>
</dbReference>
<dbReference type="NCBIfam" id="TIGR01071">
    <property type="entry name" value="rplO_bact"/>
    <property type="match status" value="1"/>
</dbReference>
<evidence type="ECO:0000259" key="7">
    <source>
        <dbReference type="Pfam" id="PF00828"/>
    </source>
</evidence>
<reference evidence="8" key="1">
    <citation type="submission" date="2019-09" db="EMBL/GenBank/DDBJ databases">
        <authorList>
            <person name="Cremers G."/>
        </authorList>
    </citation>
    <scope>NUCLEOTIDE SEQUENCE [LARGE SCALE GENOMIC DNA]</scope>
    <source>
        <strain evidence="8">3B</strain>
    </source>
</reference>
<dbReference type="HAMAP" id="MF_01341">
    <property type="entry name" value="Ribosomal_uL15"/>
    <property type="match status" value="1"/>
</dbReference>
<evidence type="ECO:0000256" key="1">
    <source>
        <dbReference type="ARBA" id="ARBA00007320"/>
    </source>
</evidence>
<dbReference type="GO" id="GO:0003735">
    <property type="term" value="F:structural constituent of ribosome"/>
    <property type="evidence" value="ECO:0007669"/>
    <property type="project" value="InterPro"/>
</dbReference>
<comment type="function">
    <text evidence="4">Binds to the 23S rRNA.</text>
</comment>
<comment type="similarity">
    <text evidence="1 4 5">Belongs to the universal ribosomal protein uL15 family.</text>
</comment>
<feature type="region of interest" description="Disordered" evidence="6">
    <location>
        <begin position="1"/>
        <end position="47"/>
    </location>
</feature>
<sequence>MRLHDLHPRPGARHRKKRLGCGESSGHGKTSGKGNKGQKARSGGSIRIGFEGGQMPLIRRIPRRGFNNASFATVYAPVNLRAVEKISGDRIDEQGMRAAGIVKGHWDGVKLLAEGEISRAVTFVVHAASSAARAKVEAAGGKIEIVS</sequence>
<dbReference type="InterPro" id="IPR021131">
    <property type="entry name" value="Ribosomal_uL15/eL18"/>
</dbReference>
<evidence type="ECO:0000313" key="8">
    <source>
        <dbReference type="EMBL" id="VVM04651.1"/>
    </source>
</evidence>
<dbReference type="Gene3D" id="3.100.10.10">
    <property type="match status" value="1"/>
</dbReference>
<keyword evidence="9" id="KW-1185">Reference proteome</keyword>
<dbReference type="GO" id="GO:0019843">
    <property type="term" value="F:rRNA binding"/>
    <property type="evidence" value="ECO:0007669"/>
    <property type="project" value="UniProtKB-UniRule"/>
</dbReference>
<dbReference type="Pfam" id="PF00828">
    <property type="entry name" value="Ribosomal_L27A"/>
    <property type="match status" value="1"/>
</dbReference>
<dbReference type="AlphaFoldDB" id="A0A5E6M8C7"/>
<evidence type="ECO:0000256" key="6">
    <source>
        <dbReference type="SAM" id="MobiDB-lite"/>
    </source>
</evidence>
<evidence type="ECO:0000256" key="4">
    <source>
        <dbReference type="HAMAP-Rule" id="MF_01341"/>
    </source>
</evidence>
<organism evidence="8 9">
    <name type="scientific">Methylacidimicrobium cyclopophantes</name>
    <dbReference type="NCBI Taxonomy" id="1041766"/>
    <lineage>
        <taxon>Bacteria</taxon>
        <taxon>Pseudomonadati</taxon>
        <taxon>Verrucomicrobiota</taxon>
        <taxon>Methylacidimicrobium</taxon>
    </lineage>
</organism>
<keyword evidence="3 4" id="KW-0687">Ribonucleoprotein</keyword>
<dbReference type="GO" id="GO:0022625">
    <property type="term" value="C:cytosolic large ribosomal subunit"/>
    <property type="evidence" value="ECO:0007669"/>
    <property type="project" value="TreeGrafter"/>
</dbReference>
<name>A0A5E6M8C7_9BACT</name>
<proteinExistence type="inferred from homology"/>
<dbReference type="EMBL" id="CABFUZ020000026">
    <property type="protein sequence ID" value="VVM04651.1"/>
    <property type="molecule type" value="Genomic_DNA"/>
</dbReference>
<evidence type="ECO:0000256" key="5">
    <source>
        <dbReference type="RuleBase" id="RU003888"/>
    </source>
</evidence>
<dbReference type="InterPro" id="IPR030878">
    <property type="entry name" value="Ribosomal_uL15"/>
</dbReference>
<dbReference type="GO" id="GO:0006412">
    <property type="term" value="P:translation"/>
    <property type="evidence" value="ECO:0007669"/>
    <property type="project" value="UniProtKB-UniRule"/>
</dbReference>
<dbReference type="Proteomes" id="UP000381693">
    <property type="component" value="Unassembled WGS sequence"/>
</dbReference>
<dbReference type="PANTHER" id="PTHR12934">
    <property type="entry name" value="50S RIBOSOMAL PROTEIN L15"/>
    <property type="match status" value="1"/>
</dbReference>
<keyword evidence="4" id="KW-0694">RNA-binding</keyword>
<feature type="compositionally biased region" description="Gly residues" evidence="6">
    <location>
        <begin position="23"/>
        <end position="35"/>
    </location>
</feature>
<comment type="caution">
    <text evidence="8">The sequence shown here is derived from an EMBL/GenBank/DDBJ whole genome shotgun (WGS) entry which is preliminary data.</text>
</comment>
<comment type="subunit">
    <text evidence="4">Part of the 50S ribosomal subunit.</text>
</comment>
<dbReference type="PANTHER" id="PTHR12934:SF11">
    <property type="entry name" value="LARGE RIBOSOMAL SUBUNIT PROTEIN UL15M"/>
    <property type="match status" value="1"/>
</dbReference>
<evidence type="ECO:0000256" key="2">
    <source>
        <dbReference type="ARBA" id="ARBA00022980"/>
    </source>
</evidence>
<dbReference type="RefSeq" id="WP_142524316.1">
    <property type="nucleotide sequence ID" value="NZ_CABFUZ020000026.1"/>
</dbReference>